<dbReference type="Proteomes" id="UP001530293">
    <property type="component" value="Unassembled WGS sequence"/>
</dbReference>
<organism evidence="3 4">
    <name type="scientific">Discostella pseudostelligera</name>
    <dbReference type="NCBI Taxonomy" id="259834"/>
    <lineage>
        <taxon>Eukaryota</taxon>
        <taxon>Sar</taxon>
        <taxon>Stramenopiles</taxon>
        <taxon>Ochrophyta</taxon>
        <taxon>Bacillariophyta</taxon>
        <taxon>Coscinodiscophyceae</taxon>
        <taxon>Thalassiosirophycidae</taxon>
        <taxon>Stephanodiscales</taxon>
        <taxon>Stephanodiscaceae</taxon>
        <taxon>Discostella</taxon>
    </lineage>
</organism>
<keyword evidence="2" id="KW-0812">Transmembrane</keyword>
<feature type="transmembrane region" description="Helical" evidence="2">
    <location>
        <begin position="184"/>
        <end position="202"/>
    </location>
</feature>
<keyword evidence="2" id="KW-1133">Transmembrane helix</keyword>
<dbReference type="AlphaFoldDB" id="A0ABD3MD16"/>
<evidence type="ECO:0000313" key="4">
    <source>
        <dbReference type="Proteomes" id="UP001530293"/>
    </source>
</evidence>
<name>A0ABD3MD16_9STRA</name>
<feature type="transmembrane region" description="Helical" evidence="2">
    <location>
        <begin position="127"/>
        <end position="150"/>
    </location>
</feature>
<feature type="transmembrane region" description="Helical" evidence="2">
    <location>
        <begin position="447"/>
        <end position="467"/>
    </location>
</feature>
<feature type="compositionally biased region" description="Low complexity" evidence="1">
    <location>
        <begin position="40"/>
        <end position="56"/>
    </location>
</feature>
<keyword evidence="4" id="KW-1185">Reference proteome</keyword>
<protein>
    <submittedName>
        <fullName evidence="3">Uncharacterized protein</fullName>
    </submittedName>
</protein>
<evidence type="ECO:0000256" key="1">
    <source>
        <dbReference type="SAM" id="MobiDB-lite"/>
    </source>
</evidence>
<evidence type="ECO:0000256" key="2">
    <source>
        <dbReference type="SAM" id="Phobius"/>
    </source>
</evidence>
<dbReference type="EMBL" id="JALLBG020000194">
    <property type="protein sequence ID" value="KAL3760072.1"/>
    <property type="molecule type" value="Genomic_DNA"/>
</dbReference>
<proteinExistence type="predicted"/>
<feature type="transmembrane region" description="Helical" evidence="2">
    <location>
        <begin position="407"/>
        <end position="427"/>
    </location>
</feature>
<feature type="transmembrane region" description="Helical" evidence="2">
    <location>
        <begin position="306"/>
        <end position="325"/>
    </location>
</feature>
<sequence length="477" mass="51728">MCYTTGILKKQQQSSGSGSGGTGRIASSNSLQSLPKRAESPASSTSSSSSSVSSEILESESAEFESAPATSTTNYSTSGSGVGRQFHASNNANGALVNNYRGSDISSSSTRTNLAINTHTTSHYNNYYHLASLLLVVLLATFVLHFSLWFPFVLPYQIGSAAYHTYEPAWYQYDVMHTKFDNTVWTYGTDYILTLVMCYLAWRCWNVGNAAAGGRNHGTSVSSSSFQLRLYSSSLLLCYGLSTLAGGLAHQYFTSLQLLNTMNFQWLWTVCVGNVAFASGYMGLIGREVQRIFGVKNGKGVEVVPLGPWWFWPAYGTFMAGAVAMGYMSFKRPACDIFIAGITQFPTTFYCLGALGLRKWPSSAAASAATNAVPVVASSSSSSTTTTSASSSTSVEKSSSPIGHVRLLYRILYYVGFIGNAPLLPMYPLLVQYSGMSLAGINTLLHSWLMIMWGMQGISLLHLLHAIDLHHHRPKKD</sequence>
<reference evidence="3 4" key="1">
    <citation type="submission" date="2024-10" db="EMBL/GenBank/DDBJ databases">
        <title>Updated reference genomes for cyclostephanoid diatoms.</title>
        <authorList>
            <person name="Roberts W.R."/>
            <person name="Alverson A.J."/>
        </authorList>
    </citation>
    <scope>NUCLEOTIDE SEQUENCE [LARGE SCALE GENOMIC DNA]</scope>
    <source>
        <strain evidence="3 4">AJA232-27</strain>
    </source>
</reference>
<feature type="region of interest" description="Disordered" evidence="1">
    <location>
        <begin position="379"/>
        <end position="398"/>
    </location>
</feature>
<feature type="transmembrane region" description="Helical" evidence="2">
    <location>
        <begin position="337"/>
        <end position="357"/>
    </location>
</feature>
<feature type="compositionally biased region" description="Low complexity" evidence="1">
    <location>
        <begin position="64"/>
        <end position="79"/>
    </location>
</feature>
<feature type="region of interest" description="Disordered" evidence="1">
    <location>
        <begin position="1"/>
        <end position="82"/>
    </location>
</feature>
<feature type="transmembrane region" description="Helical" evidence="2">
    <location>
        <begin position="230"/>
        <end position="253"/>
    </location>
</feature>
<comment type="caution">
    <text evidence="3">The sequence shown here is derived from an EMBL/GenBank/DDBJ whole genome shotgun (WGS) entry which is preliminary data.</text>
</comment>
<gene>
    <name evidence="3" type="ORF">ACHAWU_006620</name>
</gene>
<accession>A0ABD3MD16</accession>
<keyword evidence="2" id="KW-0472">Membrane</keyword>
<feature type="transmembrane region" description="Helical" evidence="2">
    <location>
        <begin position="265"/>
        <end position="285"/>
    </location>
</feature>
<evidence type="ECO:0000313" key="3">
    <source>
        <dbReference type="EMBL" id="KAL3760072.1"/>
    </source>
</evidence>